<sequence>MSPAAGQTRPLLLILQKSVNASIRATDLGASELDGEEWPASTGPCGGIDVPGNRRTCSDRTGPEAGRSRRRVRCGERSGDGQDRPADTGLRPHAGAQERARGKDDGVGKGGGESEYGSEGRANEAAESRRSERSNGDDGRKERDRGGLEQGSDDGGGRHSDSGV</sequence>
<feature type="compositionally biased region" description="Basic and acidic residues" evidence="1">
    <location>
        <begin position="96"/>
        <end position="107"/>
    </location>
</feature>
<dbReference type="PaxDb" id="3218-PP1S214_73V6.1"/>
<keyword evidence="4" id="KW-1185">Reference proteome</keyword>
<gene>
    <name evidence="2" type="ORF">PHYPA_031023</name>
</gene>
<dbReference type="EMBL" id="ABEU02000027">
    <property type="protein sequence ID" value="PNR26448.1"/>
    <property type="molecule type" value="Genomic_DNA"/>
</dbReference>
<proteinExistence type="predicted"/>
<reference evidence="3" key="3">
    <citation type="submission" date="2020-12" db="UniProtKB">
        <authorList>
            <consortium name="EnsemblPlants"/>
        </authorList>
    </citation>
    <scope>IDENTIFICATION</scope>
</reference>
<dbReference type="EnsemblPlants" id="Pp3c27_6860V3.2">
    <property type="protein sequence ID" value="PAC:32952040.CDS.1"/>
    <property type="gene ID" value="Pp3c27_6860"/>
</dbReference>
<reference evidence="2 4" key="2">
    <citation type="journal article" date="2018" name="Plant J.">
        <title>The Physcomitrella patens chromosome-scale assembly reveals moss genome structure and evolution.</title>
        <authorList>
            <person name="Lang D."/>
            <person name="Ullrich K.K."/>
            <person name="Murat F."/>
            <person name="Fuchs J."/>
            <person name="Jenkins J."/>
            <person name="Haas F.B."/>
            <person name="Piednoel M."/>
            <person name="Gundlach H."/>
            <person name="Van Bel M."/>
            <person name="Meyberg R."/>
            <person name="Vives C."/>
            <person name="Morata J."/>
            <person name="Symeonidi A."/>
            <person name="Hiss M."/>
            <person name="Muchero W."/>
            <person name="Kamisugi Y."/>
            <person name="Saleh O."/>
            <person name="Blanc G."/>
            <person name="Decker E.L."/>
            <person name="van Gessel N."/>
            <person name="Grimwood J."/>
            <person name="Hayes R.D."/>
            <person name="Graham S.W."/>
            <person name="Gunter L.E."/>
            <person name="McDaniel S.F."/>
            <person name="Hoernstein S.N.W."/>
            <person name="Larsson A."/>
            <person name="Li F.W."/>
            <person name="Perroud P.F."/>
            <person name="Phillips J."/>
            <person name="Ranjan P."/>
            <person name="Rokshar D.S."/>
            <person name="Rothfels C.J."/>
            <person name="Schneider L."/>
            <person name="Shu S."/>
            <person name="Stevenson D.W."/>
            <person name="Thummler F."/>
            <person name="Tillich M."/>
            <person name="Villarreal Aguilar J.C."/>
            <person name="Widiez T."/>
            <person name="Wong G.K."/>
            <person name="Wymore A."/>
            <person name="Zhang Y."/>
            <person name="Zimmer A.D."/>
            <person name="Quatrano R.S."/>
            <person name="Mayer K.F.X."/>
            <person name="Goodstein D."/>
            <person name="Casacuberta J.M."/>
            <person name="Vandepoele K."/>
            <person name="Reski R."/>
            <person name="Cuming A.C."/>
            <person name="Tuskan G.A."/>
            <person name="Maumus F."/>
            <person name="Salse J."/>
            <person name="Schmutz J."/>
            <person name="Rensing S.A."/>
        </authorList>
    </citation>
    <scope>NUCLEOTIDE SEQUENCE [LARGE SCALE GENOMIC DNA]</scope>
    <source>
        <strain evidence="3 4">cv. Gransden 2004</strain>
    </source>
</reference>
<evidence type="ECO:0000313" key="3">
    <source>
        <dbReference type="EnsemblPlants" id="PAC:32952039.CDS.1"/>
    </source>
</evidence>
<feature type="region of interest" description="Disordered" evidence="1">
    <location>
        <begin position="30"/>
        <end position="164"/>
    </location>
</feature>
<protein>
    <submittedName>
        <fullName evidence="2 3">Uncharacterized protein</fullName>
    </submittedName>
</protein>
<feature type="compositionally biased region" description="Basic and acidic residues" evidence="1">
    <location>
        <begin position="155"/>
        <end position="164"/>
    </location>
</feature>
<reference evidence="2 4" key="1">
    <citation type="journal article" date="2008" name="Science">
        <title>The Physcomitrella genome reveals evolutionary insights into the conquest of land by plants.</title>
        <authorList>
            <person name="Rensing S."/>
            <person name="Lang D."/>
            <person name="Zimmer A."/>
            <person name="Terry A."/>
            <person name="Salamov A."/>
            <person name="Shapiro H."/>
            <person name="Nishiyama T."/>
            <person name="Perroud P.-F."/>
            <person name="Lindquist E."/>
            <person name="Kamisugi Y."/>
            <person name="Tanahashi T."/>
            <person name="Sakakibara K."/>
            <person name="Fujita T."/>
            <person name="Oishi K."/>
            <person name="Shin-I T."/>
            <person name="Kuroki Y."/>
            <person name="Toyoda A."/>
            <person name="Suzuki Y."/>
            <person name="Hashimoto A."/>
            <person name="Yamaguchi K."/>
            <person name="Sugano A."/>
            <person name="Kohara Y."/>
            <person name="Fujiyama A."/>
            <person name="Anterola A."/>
            <person name="Aoki S."/>
            <person name="Ashton N."/>
            <person name="Barbazuk W.B."/>
            <person name="Barker E."/>
            <person name="Bennetzen J."/>
            <person name="Bezanilla M."/>
            <person name="Blankenship R."/>
            <person name="Cho S.H."/>
            <person name="Dutcher S."/>
            <person name="Estelle M."/>
            <person name="Fawcett J.A."/>
            <person name="Gundlach H."/>
            <person name="Hanada K."/>
            <person name="Heyl A."/>
            <person name="Hicks K.A."/>
            <person name="Hugh J."/>
            <person name="Lohr M."/>
            <person name="Mayer K."/>
            <person name="Melkozernov A."/>
            <person name="Murata T."/>
            <person name="Nelson D."/>
            <person name="Pils B."/>
            <person name="Prigge M."/>
            <person name="Reiss B."/>
            <person name="Renner T."/>
            <person name="Rombauts S."/>
            <person name="Rushton P."/>
            <person name="Sanderfoot A."/>
            <person name="Schween G."/>
            <person name="Shiu S.-H."/>
            <person name="Stueber K."/>
            <person name="Theodoulou F.L."/>
            <person name="Tu H."/>
            <person name="Van de Peer Y."/>
            <person name="Verrier P.J."/>
            <person name="Waters E."/>
            <person name="Wood A."/>
            <person name="Yang L."/>
            <person name="Cove D."/>
            <person name="Cuming A."/>
            <person name="Hasebe M."/>
            <person name="Lucas S."/>
            <person name="Mishler D.B."/>
            <person name="Reski R."/>
            <person name="Grigoriev I."/>
            <person name="Quatrano R.S."/>
            <person name="Boore J.L."/>
        </authorList>
    </citation>
    <scope>NUCLEOTIDE SEQUENCE [LARGE SCALE GENOMIC DNA]</scope>
    <source>
        <strain evidence="3 4">cv. Gransden 2004</strain>
    </source>
</reference>
<dbReference type="InParanoid" id="A0A2K1IB03"/>
<dbReference type="Gramene" id="Pp3c27_6860V3.1">
    <property type="protein sequence ID" value="PAC:32952039.CDS.1"/>
    <property type="gene ID" value="Pp3c27_6860"/>
</dbReference>
<evidence type="ECO:0000256" key="1">
    <source>
        <dbReference type="SAM" id="MobiDB-lite"/>
    </source>
</evidence>
<dbReference type="Gramene" id="Pp3c27_6860V3.2">
    <property type="protein sequence ID" value="PAC:32952040.CDS.1"/>
    <property type="gene ID" value="Pp3c27_6860"/>
</dbReference>
<evidence type="ECO:0000313" key="2">
    <source>
        <dbReference type="EMBL" id="PNR26448.1"/>
    </source>
</evidence>
<organism evidence="2">
    <name type="scientific">Physcomitrium patens</name>
    <name type="common">Spreading-leaved earth moss</name>
    <name type="synonym">Physcomitrella patens</name>
    <dbReference type="NCBI Taxonomy" id="3218"/>
    <lineage>
        <taxon>Eukaryota</taxon>
        <taxon>Viridiplantae</taxon>
        <taxon>Streptophyta</taxon>
        <taxon>Embryophyta</taxon>
        <taxon>Bryophyta</taxon>
        <taxon>Bryophytina</taxon>
        <taxon>Bryopsida</taxon>
        <taxon>Funariidae</taxon>
        <taxon>Funariales</taxon>
        <taxon>Funariaceae</taxon>
        <taxon>Physcomitrium</taxon>
    </lineage>
</organism>
<name>A0A2K1IB03_PHYPA</name>
<dbReference type="Proteomes" id="UP000006727">
    <property type="component" value="Chromosome 27"/>
</dbReference>
<feature type="compositionally biased region" description="Basic and acidic residues" evidence="1">
    <location>
        <begin position="121"/>
        <end position="147"/>
    </location>
</feature>
<dbReference type="AlphaFoldDB" id="A0A2K1IB03"/>
<evidence type="ECO:0000313" key="4">
    <source>
        <dbReference type="Proteomes" id="UP000006727"/>
    </source>
</evidence>
<feature type="compositionally biased region" description="Basic and acidic residues" evidence="1">
    <location>
        <begin position="73"/>
        <end position="86"/>
    </location>
</feature>
<dbReference type="EnsemblPlants" id="Pp3c27_6860V3.1">
    <property type="protein sequence ID" value="PAC:32952039.CDS.1"/>
    <property type="gene ID" value="Pp3c27_6860"/>
</dbReference>
<accession>A0A2K1IB03</accession>